<feature type="non-terminal residue" evidence="4">
    <location>
        <position position="132"/>
    </location>
</feature>
<evidence type="ECO:0000313" key="5">
    <source>
        <dbReference type="Proteomes" id="UP000002729"/>
    </source>
</evidence>
<sequence>LVSRVVDGVIVISYNRPKEKNAFDAAVSGALITLLAMISADTSTLAVIITGRGAYFCTAAKFDEMLRPLRPMELLGSLTAGSLALFDSFLNLSKPIVAAVNGSAFGGGVTQATLCDSAVSSRHAKYSLPFSR</sequence>
<dbReference type="GO" id="GO:0004165">
    <property type="term" value="F:delta(3)-delta(2)-enoyl-CoA isomerase activity"/>
    <property type="evidence" value="ECO:0007669"/>
    <property type="project" value="UniProtKB-ARBA"/>
</dbReference>
<accession>F0YN57</accession>
<keyword evidence="5" id="KW-1185">Reference proteome</keyword>
<evidence type="ECO:0000313" key="4">
    <source>
        <dbReference type="EMBL" id="EGB03464.1"/>
    </source>
</evidence>
<dbReference type="Pfam" id="PF00378">
    <property type="entry name" value="ECH_1"/>
    <property type="match status" value="1"/>
</dbReference>
<proteinExistence type="predicted"/>
<reference evidence="4 5" key="1">
    <citation type="journal article" date="2011" name="Proc. Natl. Acad. Sci. U.S.A.">
        <title>Niche of harmful alga Aureococcus anophagefferens revealed through ecogenomics.</title>
        <authorList>
            <person name="Gobler C.J."/>
            <person name="Berry D.L."/>
            <person name="Dyhrman S.T."/>
            <person name="Wilhelm S.W."/>
            <person name="Salamov A."/>
            <person name="Lobanov A.V."/>
            <person name="Zhang Y."/>
            <person name="Collier J.L."/>
            <person name="Wurch L.L."/>
            <person name="Kustka A.B."/>
            <person name="Dill B.D."/>
            <person name="Shah M."/>
            <person name="VerBerkmoes N.C."/>
            <person name="Kuo A."/>
            <person name="Terry A."/>
            <person name="Pangilinan J."/>
            <person name="Lindquist E.A."/>
            <person name="Lucas S."/>
            <person name="Paulsen I.T."/>
            <person name="Hattenrath-Lehmann T.K."/>
            <person name="Talmage S.C."/>
            <person name="Walker E.A."/>
            <person name="Koch F."/>
            <person name="Burson A.M."/>
            <person name="Marcoval M.A."/>
            <person name="Tang Y.Z."/>
            <person name="Lecleir G.R."/>
            <person name="Coyne K.J."/>
            <person name="Berg G.M."/>
            <person name="Bertrand E.M."/>
            <person name="Saito M.A."/>
            <person name="Gladyshev V.N."/>
            <person name="Grigoriev I.V."/>
        </authorList>
    </citation>
    <scope>NUCLEOTIDE SEQUENCE [LARGE SCALE GENOMIC DNA]</scope>
    <source>
        <strain evidence="5">CCMP 1984</strain>
    </source>
</reference>
<dbReference type="RefSeq" id="XP_009041863.1">
    <property type="nucleotide sequence ID" value="XM_009043615.1"/>
</dbReference>
<dbReference type="CDD" id="cd06558">
    <property type="entry name" value="crotonase-like"/>
    <property type="match status" value="1"/>
</dbReference>
<dbReference type="KEGG" id="aaf:AURANDRAFT_5631"/>
<gene>
    <name evidence="4" type="ORF">AURANDRAFT_5631</name>
</gene>
<protein>
    <recommendedName>
        <fullName evidence="6">Enoyl-CoA hydratase</fullName>
    </recommendedName>
</protein>
<evidence type="ECO:0000256" key="2">
    <source>
        <dbReference type="ARBA" id="ARBA00023140"/>
    </source>
</evidence>
<dbReference type="OrthoDB" id="409763at2759"/>
<dbReference type="InterPro" id="IPR001753">
    <property type="entry name" value="Enoyl-CoA_hydra/iso"/>
</dbReference>
<dbReference type="InterPro" id="IPR051053">
    <property type="entry name" value="ECH/Chromodomain_protein"/>
</dbReference>
<dbReference type="GO" id="GO:0005777">
    <property type="term" value="C:peroxisome"/>
    <property type="evidence" value="ECO:0007669"/>
    <property type="project" value="UniProtKB-SubCell"/>
</dbReference>
<dbReference type="InParanoid" id="F0YN57"/>
<keyword evidence="3" id="KW-0413">Isomerase</keyword>
<name>F0YN57_AURAN</name>
<comment type="subcellular location">
    <subcellularLocation>
        <location evidence="1">Peroxisome</location>
    </subcellularLocation>
</comment>
<dbReference type="InterPro" id="IPR029045">
    <property type="entry name" value="ClpP/crotonase-like_dom_sf"/>
</dbReference>
<dbReference type="EMBL" id="GL833171">
    <property type="protein sequence ID" value="EGB03464.1"/>
    <property type="molecule type" value="Genomic_DNA"/>
</dbReference>
<dbReference type="eggNOG" id="KOG1680">
    <property type="taxonomic scope" value="Eukaryota"/>
</dbReference>
<dbReference type="PANTHER" id="PTHR43684:SF1">
    <property type="entry name" value="ENOYL-COA DELTA ISOMERASE 2"/>
    <property type="match status" value="1"/>
</dbReference>
<dbReference type="SUPFAM" id="SSF52096">
    <property type="entry name" value="ClpP/crotonase"/>
    <property type="match status" value="1"/>
</dbReference>
<dbReference type="GeneID" id="20222573"/>
<evidence type="ECO:0008006" key="6">
    <source>
        <dbReference type="Google" id="ProtNLM"/>
    </source>
</evidence>
<dbReference type="PANTHER" id="PTHR43684">
    <property type="match status" value="1"/>
</dbReference>
<dbReference type="Proteomes" id="UP000002729">
    <property type="component" value="Unassembled WGS sequence"/>
</dbReference>
<keyword evidence="2" id="KW-0576">Peroxisome</keyword>
<evidence type="ECO:0000256" key="1">
    <source>
        <dbReference type="ARBA" id="ARBA00004275"/>
    </source>
</evidence>
<evidence type="ECO:0000256" key="3">
    <source>
        <dbReference type="ARBA" id="ARBA00023235"/>
    </source>
</evidence>
<feature type="non-terminal residue" evidence="4">
    <location>
        <position position="1"/>
    </location>
</feature>
<organism evidence="5">
    <name type="scientific">Aureococcus anophagefferens</name>
    <name type="common">Harmful bloom alga</name>
    <dbReference type="NCBI Taxonomy" id="44056"/>
    <lineage>
        <taxon>Eukaryota</taxon>
        <taxon>Sar</taxon>
        <taxon>Stramenopiles</taxon>
        <taxon>Ochrophyta</taxon>
        <taxon>Pelagophyceae</taxon>
        <taxon>Pelagomonadales</taxon>
        <taxon>Pelagomonadaceae</taxon>
        <taxon>Aureococcus</taxon>
    </lineage>
</organism>
<dbReference type="AlphaFoldDB" id="F0YN57"/>
<dbReference type="Gene3D" id="3.90.226.10">
    <property type="entry name" value="2-enoyl-CoA Hydratase, Chain A, domain 1"/>
    <property type="match status" value="1"/>
</dbReference>